<evidence type="ECO:0000313" key="8">
    <source>
        <dbReference type="EMBL" id="PZD97404.1"/>
    </source>
</evidence>
<comment type="subcellular location">
    <subcellularLocation>
        <location evidence="1">Cell membrane</location>
        <topology evidence="1">Multi-pass membrane protein</topology>
    </subcellularLocation>
</comment>
<sequence>MKTLTFFCRIVIYHICRLTVTTVAAQSIFLHGGEDIMSRKVPLLIQLIVLFSVILLFILAATSYVGYRYSAQIILNKTSQYLQESVAQLRGKIDVKLLEYDKLLQLLMFSEDVQEHLTRVEENQRPLLSVYEVERHFSRIGRYLENDVVILLNDLADNHYSSTTTQSLPWRGEAELAVNLPWYERIAAGEGKMVWVSSLVWRNGLTPAVVGARQVNNRETLEKLGNLYAAFPVAGLERIIGQVNLGQTGSILIIDPEGRVVYSSREGIRAGSPAGGQLLMSLEQHAGEMFTWKEDDTLSYVSSSKSEYSGWTVAAFVPADDLFADLMKVGRSTIVIGIAGVLIAILFISFFSWTFSSPIRLLAHKLQRLDKGLLTPAKTRFSNKEVHVLYESYNKMLRDLNETVRDLSAKQISEKQAQLIAMKAQFRPHFLYNSLNTIYWTLVNEGQDKVARMVLTLSDLLRYSIQPGSELVTVEQDLKQLERYLDLAQARFGDKLHTEIEVEDTVLPSKMMKMLLQPLVENALTHGLERVKGRPWRIRISLGRQQDRLHIVVEDNGIGMSDDSISKVLAGIPAADVTETLNTGIGLTNLNQRIGLIYGREHGVHLSRSDLGGLKVTIDIPLLMTDTEVTPESDDEGRIS</sequence>
<evidence type="ECO:0000256" key="5">
    <source>
        <dbReference type="ARBA" id="ARBA00023136"/>
    </source>
</evidence>
<evidence type="ECO:0000256" key="3">
    <source>
        <dbReference type="ARBA" id="ARBA00022692"/>
    </source>
</evidence>
<dbReference type="GO" id="GO:0005886">
    <property type="term" value="C:plasma membrane"/>
    <property type="evidence" value="ECO:0007669"/>
    <property type="project" value="UniProtKB-SubCell"/>
</dbReference>
<evidence type="ECO:0000259" key="7">
    <source>
        <dbReference type="SMART" id="SM00387"/>
    </source>
</evidence>
<keyword evidence="9" id="KW-1185">Reference proteome</keyword>
<proteinExistence type="predicted"/>
<dbReference type="Pfam" id="PF02518">
    <property type="entry name" value="HATPase_c"/>
    <property type="match status" value="1"/>
</dbReference>
<evidence type="ECO:0000256" key="2">
    <source>
        <dbReference type="ARBA" id="ARBA00022475"/>
    </source>
</evidence>
<evidence type="ECO:0000256" key="1">
    <source>
        <dbReference type="ARBA" id="ARBA00004651"/>
    </source>
</evidence>
<keyword evidence="8" id="KW-0808">Transferase</keyword>
<dbReference type="Gene3D" id="3.30.450.20">
    <property type="entry name" value="PAS domain"/>
    <property type="match status" value="2"/>
</dbReference>
<keyword evidence="4 6" id="KW-1133">Transmembrane helix</keyword>
<dbReference type="SMART" id="SM00387">
    <property type="entry name" value="HATPase_c"/>
    <property type="match status" value="1"/>
</dbReference>
<dbReference type="InterPro" id="IPR033479">
    <property type="entry name" value="dCache_1"/>
</dbReference>
<keyword evidence="5 6" id="KW-0472">Membrane</keyword>
<feature type="transmembrane region" description="Helical" evidence="6">
    <location>
        <begin position="334"/>
        <end position="355"/>
    </location>
</feature>
<dbReference type="InterPro" id="IPR036890">
    <property type="entry name" value="HATPase_C_sf"/>
</dbReference>
<keyword evidence="2" id="KW-1003">Cell membrane</keyword>
<dbReference type="SUPFAM" id="SSF55874">
    <property type="entry name" value="ATPase domain of HSP90 chaperone/DNA topoisomerase II/histidine kinase"/>
    <property type="match status" value="1"/>
</dbReference>
<feature type="transmembrane region" description="Helical" evidence="6">
    <location>
        <begin position="12"/>
        <end position="31"/>
    </location>
</feature>
<gene>
    <name evidence="8" type="ORF">DNH61_03390</name>
</gene>
<keyword evidence="8" id="KW-0418">Kinase</keyword>
<dbReference type="InterPro" id="IPR010559">
    <property type="entry name" value="Sig_transdc_His_kin_internal"/>
</dbReference>
<dbReference type="PANTHER" id="PTHR34220">
    <property type="entry name" value="SENSOR HISTIDINE KINASE YPDA"/>
    <property type="match status" value="1"/>
</dbReference>
<feature type="domain" description="Histidine kinase/HSP90-like ATPase" evidence="7">
    <location>
        <begin position="507"/>
        <end position="624"/>
    </location>
</feature>
<dbReference type="AlphaFoldDB" id="A0A2W1LSD6"/>
<keyword evidence="3 6" id="KW-0812">Transmembrane</keyword>
<dbReference type="Pfam" id="PF06580">
    <property type="entry name" value="His_kinase"/>
    <property type="match status" value="1"/>
</dbReference>
<dbReference type="InterPro" id="IPR003594">
    <property type="entry name" value="HATPase_dom"/>
</dbReference>
<feature type="transmembrane region" description="Helical" evidence="6">
    <location>
        <begin position="43"/>
        <end position="67"/>
    </location>
</feature>
<accession>A0A2W1LSD6</accession>
<dbReference type="InterPro" id="IPR050640">
    <property type="entry name" value="Bact_2-comp_sensor_kinase"/>
</dbReference>
<dbReference type="OrthoDB" id="9776552at2"/>
<comment type="caution">
    <text evidence="8">The sequence shown here is derived from an EMBL/GenBank/DDBJ whole genome shotgun (WGS) entry which is preliminary data.</text>
</comment>
<evidence type="ECO:0000256" key="4">
    <source>
        <dbReference type="ARBA" id="ARBA00022989"/>
    </source>
</evidence>
<organism evidence="8 9">
    <name type="scientific">Paenibacillus sambharensis</name>
    <dbReference type="NCBI Taxonomy" id="1803190"/>
    <lineage>
        <taxon>Bacteria</taxon>
        <taxon>Bacillati</taxon>
        <taxon>Bacillota</taxon>
        <taxon>Bacilli</taxon>
        <taxon>Bacillales</taxon>
        <taxon>Paenibacillaceae</taxon>
        <taxon>Paenibacillus</taxon>
    </lineage>
</organism>
<protein>
    <submittedName>
        <fullName evidence="8">Sensor histidine kinase</fullName>
    </submittedName>
</protein>
<evidence type="ECO:0000256" key="6">
    <source>
        <dbReference type="SAM" id="Phobius"/>
    </source>
</evidence>
<dbReference type="Gene3D" id="3.30.565.10">
    <property type="entry name" value="Histidine kinase-like ATPase, C-terminal domain"/>
    <property type="match status" value="1"/>
</dbReference>
<dbReference type="PANTHER" id="PTHR34220:SF7">
    <property type="entry name" value="SENSOR HISTIDINE KINASE YPDA"/>
    <property type="match status" value="1"/>
</dbReference>
<reference evidence="8 9" key="1">
    <citation type="submission" date="2018-06" db="EMBL/GenBank/DDBJ databases">
        <title>Paenibacillus imtechensis sp. nov.</title>
        <authorList>
            <person name="Pinnaka A.K."/>
            <person name="Singh H."/>
            <person name="Kaur M."/>
        </authorList>
    </citation>
    <scope>NUCLEOTIDE SEQUENCE [LARGE SCALE GENOMIC DNA]</scope>
    <source>
        <strain evidence="8 9">SMB1</strain>
    </source>
</reference>
<name>A0A2W1LSD6_9BACL</name>
<dbReference type="Proteomes" id="UP000249522">
    <property type="component" value="Unassembled WGS sequence"/>
</dbReference>
<dbReference type="GO" id="GO:0000155">
    <property type="term" value="F:phosphorelay sensor kinase activity"/>
    <property type="evidence" value="ECO:0007669"/>
    <property type="project" value="InterPro"/>
</dbReference>
<evidence type="ECO:0000313" key="9">
    <source>
        <dbReference type="Proteomes" id="UP000249522"/>
    </source>
</evidence>
<dbReference type="Gene3D" id="6.10.340.10">
    <property type="match status" value="1"/>
</dbReference>
<dbReference type="Pfam" id="PF02743">
    <property type="entry name" value="dCache_1"/>
    <property type="match status" value="1"/>
</dbReference>
<dbReference type="EMBL" id="QKRB01000028">
    <property type="protein sequence ID" value="PZD97404.1"/>
    <property type="molecule type" value="Genomic_DNA"/>
</dbReference>